<gene>
    <name evidence="6" type="ORF">KP79_PYT10296</name>
</gene>
<dbReference type="FunFam" id="3.40.50.300:FF:000149">
    <property type="entry name" value="Nuclear valosin-containing protein-like"/>
    <property type="match status" value="1"/>
</dbReference>
<dbReference type="PROSITE" id="PS00674">
    <property type="entry name" value="AAA"/>
    <property type="match status" value="2"/>
</dbReference>
<accession>A0A210QD30</accession>
<dbReference type="InterPro" id="IPR003960">
    <property type="entry name" value="ATPase_AAA_CS"/>
</dbReference>
<dbReference type="FunFam" id="3.40.50.300:FF:000600">
    <property type="entry name" value="Nuclear valosin-containing protein-like"/>
    <property type="match status" value="1"/>
</dbReference>
<name>A0A210QD30_MIZYE</name>
<protein>
    <submittedName>
        <fullName evidence="6">Nuclear valosin-containing protein-like</fullName>
    </submittedName>
</protein>
<dbReference type="Proteomes" id="UP000242188">
    <property type="component" value="Unassembled WGS sequence"/>
</dbReference>
<dbReference type="GO" id="GO:0005634">
    <property type="term" value="C:nucleus"/>
    <property type="evidence" value="ECO:0007669"/>
    <property type="project" value="TreeGrafter"/>
</dbReference>
<proteinExistence type="inferred from homology"/>
<dbReference type="OrthoDB" id="2187at2759"/>
<dbReference type="PANTHER" id="PTHR23077">
    <property type="entry name" value="AAA-FAMILY ATPASE"/>
    <property type="match status" value="1"/>
</dbReference>
<dbReference type="Pfam" id="PF16725">
    <property type="entry name" value="Nucleolin_bd"/>
    <property type="match status" value="1"/>
</dbReference>
<feature type="compositionally biased region" description="Low complexity" evidence="4">
    <location>
        <begin position="150"/>
        <end position="166"/>
    </location>
</feature>
<comment type="similarity">
    <text evidence="1">Belongs to the AAA ATPase family.</text>
</comment>
<sequence>MSAQKKQQGQYFSDPRLLSRVRQYVKYASASRKPVVASVMADDLQNQFGEYARKKKNAFTKSVEKAYKVVLKEGGIDSTSQLEDQHLRKRQKTSTKNQRSPEDDGDSSDLSGSFSSDPEIYVSYEETNGMNNMMTNLYQKSPKPVPCKDSSNSKPSSPWYDSSSQTSKKDQDSGMSFCDQINITDSPCSNVSKEDNRSTNKSVFLEEMDSGGTDTTFFLDRVGSKGINSTPNDKFLDKHKKKPVADVMDVIVLDEKEHTKKGSVKKIIKKRRNKDDGDNERQAKKSKGPEVQISSATFADFGGNEKCLMEVCKLLVHMKHPEVYQQLGVTPPRGFLLHGPPGCGKTLLANAIAGELGLPFIKLAATEVVSGVSGESEEKIRDLFDKAVMSAPCIVFIDEIDAITPKRETASKDMERRIVAQLLTCMDDLSSKASAHVLVIGATNRPDSIDPALRRAGRFDREICLGIPDEKARKRILLVLCRTLKLTENFDLDYLAKNTPGYVGADLMSLAREASMTAVNRVFQELQTSDQVAGTPSQVPLSNTTPSDISKEGQTDISMEIGLSDSTTDVTAETDTQKDTDAELQRVLGWLKDHPPLSPQQMQDLYITLEDFMEALKYVQPSAKREGFATIPGVTWDDIGALHSVREDLQLAILAPVKHADAFHELGMNRAQGILLAGPPGCGKTLLAKAVANESGINFISVKGPELLNMYVGESERAVRQVFQRARNSSPCVIFFDELDALCPRRTDSGEGGSSVRVVNQLLTEMDGLEERKQVFIMGATNRPDIIDPAVLRPGRLDKTIYVGLPDSADRLDILMTITKKGTRPKMMEDVSLEEVANEPRCQRYTGADLAALVREASVCALKTVINSTGDNKPSLVVTRQHFELAFTRVQPSVSMKDQAKYEKLKDSLSSG</sequence>
<feature type="region of interest" description="Disordered" evidence="4">
    <location>
        <begin position="530"/>
        <end position="552"/>
    </location>
</feature>
<feature type="domain" description="AAA+ ATPase" evidence="5">
    <location>
        <begin position="670"/>
        <end position="807"/>
    </location>
</feature>
<dbReference type="GO" id="GO:0003723">
    <property type="term" value="F:RNA binding"/>
    <property type="evidence" value="ECO:0007669"/>
    <property type="project" value="TreeGrafter"/>
</dbReference>
<feature type="region of interest" description="Disordered" evidence="4">
    <location>
        <begin position="74"/>
        <end position="206"/>
    </location>
</feature>
<comment type="caution">
    <text evidence="6">The sequence shown here is derived from an EMBL/GenBank/DDBJ whole genome shotgun (WGS) entry which is preliminary data.</text>
</comment>
<dbReference type="InterPro" id="IPR027417">
    <property type="entry name" value="P-loop_NTPase"/>
</dbReference>
<feature type="region of interest" description="Disordered" evidence="4">
    <location>
        <begin position="269"/>
        <end position="290"/>
    </location>
</feature>
<dbReference type="InterPro" id="IPR041569">
    <property type="entry name" value="AAA_lid_3"/>
</dbReference>
<feature type="domain" description="AAA+ ATPase" evidence="5">
    <location>
        <begin position="331"/>
        <end position="469"/>
    </location>
</feature>
<dbReference type="Pfam" id="PF00004">
    <property type="entry name" value="AAA"/>
    <property type="match status" value="2"/>
</dbReference>
<dbReference type="Gene3D" id="1.10.8.60">
    <property type="match status" value="2"/>
</dbReference>
<feature type="compositionally biased region" description="Polar residues" evidence="4">
    <location>
        <begin position="530"/>
        <end position="548"/>
    </location>
</feature>
<dbReference type="InterPro" id="IPR038100">
    <property type="entry name" value="NLV2_N_sf"/>
</dbReference>
<feature type="compositionally biased region" description="Polar residues" evidence="4">
    <location>
        <begin position="179"/>
        <end position="191"/>
    </location>
</feature>
<feature type="compositionally biased region" description="Low complexity" evidence="4">
    <location>
        <begin position="127"/>
        <end position="136"/>
    </location>
</feature>
<evidence type="ECO:0000256" key="3">
    <source>
        <dbReference type="ARBA" id="ARBA00022840"/>
    </source>
</evidence>
<feature type="compositionally biased region" description="Low complexity" evidence="4">
    <location>
        <begin position="108"/>
        <end position="119"/>
    </location>
</feature>
<evidence type="ECO:0000259" key="5">
    <source>
        <dbReference type="SMART" id="SM00382"/>
    </source>
</evidence>
<dbReference type="InterPro" id="IPR003959">
    <property type="entry name" value="ATPase_AAA_core"/>
</dbReference>
<dbReference type="InterPro" id="IPR050168">
    <property type="entry name" value="AAA_ATPase_domain"/>
</dbReference>
<keyword evidence="7" id="KW-1185">Reference proteome</keyword>
<dbReference type="CDD" id="cd19530">
    <property type="entry name" value="RecA-like_NVL_r2-like"/>
    <property type="match status" value="1"/>
</dbReference>
<dbReference type="PANTHER" id="PTHR23077:SF171">
    <property type="entry name" value="NUCLEAR VALOSIN-CONTAINING PROTEIN-LIKE"/>
    <property type="match status" value="1"/>
</dbReference>
<evidence type="ECO:0000256" key="4">
    <source>
        <dbReference type="SAM" id="MobiDB-lite"/>
    </source>
</evidence>
<dbReference type="InterPro" id="IPR003593">
    <property type="entry name" value="AAA+_ATPase"/>
</dbReference>
<dbReference type="STRING" id="6573.A0A210QD30"/>
<dbReference type="SMART" id="SM00382">
    <property type="entry name" value="AAA"/>
    <property type="match status" value="2"/>
</dbReference>
<dbReference type="GO" id="GO:0016887">
    <property type="term" value="F:ATP hydrolysis activity"/>
    <property type="evidence" value="ECO:0007669"/>
    <property type="project" value="InterPro"/>
</dbReference>
<dbReference type="GO" id="GO:0042254">
    <property type="term" value="P:ribosome biogenesis"/>
    <property type="evidence" value="ECO:0007669"/>
    <property type="project" value="TreeGrafter"/>
</dbReference>
<evidence type="ECO:0000313" key="7">
    <source>
        <dbReference type="Proteomes" id="UP000242188"/>
    </source>
</evidence>
<dbReference type="Gene3D" id="3.40.50.300">
    <property type="entry name" value="P-loop containing nucleotide triphosphate hydrolases"/>
    <property type="match status" value="2"/>
</dbReference>
<dbReference type="GO" id="GO:1990275">
    <property type="term" value="F:preribosome binding"/>
    <property type="evidence" value="ECO:0007669"/>
    <property type="project" value="TreeGrafter"/>
</dbReference>
<feature type="compositionally biased region" description="Basic and acidic residues" evidence="4">
    <location>
        <begin position="273"/>
        <end position="283"/>
    </location>
</feature>
<evidence type="ECO:0000313" key="6">
    <source>
        <dbReference type="EMBL" id="OWF46639.1"/>
    </source>
</evidence>
<dbReference type="CDD" id="cd19518">
    <property type="entry name" value="RecA-like_NVL_r1-like"/>
    <property type="match status" value="1"/>
</dbReference>
<dbReference type="EMBL" id="NEDP02004116">
    <property type="protein sequence ID" value="OWF46639.1"/>
    <property type="molecule type" value="Genomic_DNA"/>
</dbReference>
<reference evidence="6 7" key="1">
    <citation type="journal article" date="2017" name="Nat. Ecol. Evol.">
        <title>Scallop genome provides insights into evolution of bilaterian karyotype and development.</title>
        <authorList>
            <person name="Wang S."/>
            <person name="Zhang J."/>
            <person name="Jiao W."/>
            <person name="Li J."/>
            <person name="Xun X."/>
            <person name="Sun Y."/>
            <person name="Guo X."/>
            <person name="Huan P."/>
            <person name="Dong B."/>
            <person name="Zhang L."/>
            <person name="Hu X."/>
            <person name="Sun X."/>
            <person name="Wang J."/>
            <person name="Zhao C."/>
            <person name="Wang Y."/>
            <person name="Wang D."/>
            <person name="Huang X."/>
            <person name="Wang R."/>
            <person name="Lv J."/>
            <person name="Li Y."/>
            <person name="Zhang Z."/>
            <person name="Liu B."/>
            <person name="Lu W."/>
            <person name="Hui Y."/>
            <person name="Liang J."/>
            <person name="Zhou Z."/>
            <person name="Hou R."/>
            <person name="Li X."/>
            <person name="Liu Y."/>
            <person name="Li H."/>
            <person name="Ning X."/>
            <person name="Lin Y."/>
            <person name="Zhao L."/>
            <person name="Xing Q."/>
            <person name="Dou J."/>
            <person name="Li Y."/>
            <person name="Mao J."/>
            <person name="Guo H."/>
            <person name="Dou H."/>
            <person name="Li T."/>
            <person name="Mu C."/>
            <person name="Jiang W."/>
            <person name="Fu Q."/>
            <person name="Fu X."/>
            <person name="Miao Y."/>
            <person name="Liu J."/>
            <person name="Yu Q."/>
            <person name="Li R."/>
            <person name="Liao H."/>
            <person name="Li X."/>
            <person name="Kong Y."/>
            <person name="Jiang Z."/>
            <person name="Chourrout D."/>
            <person name="Li R."/>
            <person name="Bao Z."/>
        </authorList>
    </citation>
    <scope>NUCLEOTIDE SEQUENCE [LARGE SCALE GENOMIC DNA]</scope>
    <source>
        <strain evidence="6 7">PY_sf001</strain>
    </source>
</reference>
<evidence type="ECO:0000256" key="2">
    <source>
        <dbReference type="ARBA" id="ARBA00022741"/>
    </source>
</evidence>
<dbReference type="AlphaFoldDB" id="A0A210QD30"/>
<dbReference type="Gene3D" id="1.10.10.2010">
    <property type="match status" value="1"/>
</dbReference>
<evidence type="ECO:0000256" key="1">
    <source>
        <dbReference type="ARBA" id="ARBA00006914"/>
    </source>
</evidence>
<organism evidence="6 7">
    <name type="scientific">Mizuhopecten yessoensis</name>
    <name type="common">Japanese scallop</name>
    <name type="synonym">Patinopecten yessoensis</name>
    <dbReference type="NCBI Taxonomy" id="6573"/>
    <lineage>
        <taxon>Eukaryota</taxon>
        <taxon>Metazoa</taxon>
        <taxon>Spiralia</taxon>
        <taxon>Lophotrochozoa</taxon>
        <taxon>Mollusca</taxon>
        <taxon>Bivalvia</taxon>
        <taxon>Autobranchia</taxon>
        <taxon>Pteriomorphia</taxon>
        <taxon>Pectinida</taxon>
        <taxon>Pectinoidea</taxon>
        <taxon>Pectinidae</taxon>
        <taxon>Mizuhopecten</taxon>
    </lineage>
</organism>
<keyword evidence="2" id="KW-0547">Nucleotide-binding</keyword>
<dbReference type="Pfam" id="PF17862">
    <property type="entry name" value="AAA_lid_3"/>
    <property type="match status" value="2"/>
</dbReference>
<dbReference type="InterPro" id="IPR031996">
    <property type="entry name" value="NVL2_nucleolin-bd"/>
</dbReference>
<dbReference type="SUPFAM" id="SSF52540">
    <property type="entry name" value="P-loop containing nucleoside triphosphate hydrolases"/>
    <property type="match status" value="2"/>
</dbReference>
<keyword evidence="3" id="KW-0067">ATP-binding</keyword>
<dbReference type="GO" id="GO:0005524">
    <property type="term" value="F:ATP binding"/>
    <property type="evidence" value="ECO:0007669"/>
    <property type="project" value="UniProtKB-KW"/>
</dbReference>